<feature type="domain" description="Rax2-like C-terminal" evidence="4">
    <location>
        <begin position="136"/>
        <end position="200"/>
    </location>
</feature>
<dbReference type="SUPFAM" id="SSF50965">
    <property type="entry name" value="Galactose oxidase, central domain"/>
    <property type="match status" value="2"/>
</dbReference>
<feature type="compositionally biased region" description="Acidic residues" evidence="1">
    <location>
        <begin position="549"/>
        <end position="564"/>
    </location>
</feature>
<dbReference type="InterPro" id="IPR011043">
    <property type="entry name" value="Gal_Oxase/kelch_b-propeller"/>
</dbReference>
<dbReference type="Pfam" id="PF20843">
    <property type="entry name" value="Rax2_3"/>
    <property type="match status" value="1"/>
</dbReference>
<keyword evidence="8" id="KW-1185">Reference proteome</keyword>
<keyword evidence="3" id="KW-0732">Signal</keyword>
<accession>A0A642ULH7</accession>
<dbReference type="OrthoDB" id="2503993at2759"/>
<comment type="caution">
    <text evidence="7">The sequence shown here is derived from an EMBL/GenBank/DDBJ whole genome shotgun (WGS) entry which is preliminary data.</text>
</comment>
<evidence type="ECO:0000256" key="2">
    <source>
        <dbReference type="SAM" id="Phobius"/>
    </source>
</evidence>
<proteinExistence type="predicted"/>
<feature type="region of interest" description="Disordered" evidence="1">
    <location>
        <begin position="548"/>
        <end position="569"/>
    </location>
</feature>
<evidence type="ECO:0000313" key="8">
    <source>
        <dbReference type="Proteomes" id="UP000761534"/>
    </source>
</evidence>
<evidence type="ECO:0000259" key="5">
    <source>
        <dbReference type="Pfam" id="PF20842"/>
    </source>
</evidence>
<feature type="transmembrane region" description="Helical" evidence="2">
    <location>
        <begin position="1208"/>
        <end position="1234"/>
    </location>
</feature>
<dbReference type="GO" id="GO:0000282">
    <property type="term" value="P:cellular bud site selection"/>
    <property type="evidence" value="ECO:0007669"/>
    <property type="project" value="TreeGrafter"/>
</dbReference>
<dbReference type="Proteomes" id="UP000761534">
    <property type="component" value="Unassembled WGS sequence"/>
</dbReference>
<sequence>MLTRFLLIYLLLFCSRISGADLGHVDKVDLPDISLDDLGKIGLIGQYDGISTYQFKGQQNGSTLELSDSDSVLTQVQDKYLLPQAKTDGRIHDSCRISDTIYFAGNFSKVDNVDSPYVASINAQSGELRSLESKLSFDNDTEGTVNTIYCDTTNNTLYVGGDFTFNKSHGVAVYNIDDKKWSTPVFGGFKRSSRVNSIVKYNDNIVFAGKFRGLLNSSFTGGDNDTSKNITDINKKQLVSFSGASVTAQGTDGSDNADSLFCPTSDDDWYLSPNRQGTWRADFPYTFYPTRFRLYNAKDGSKGVKTFRFLGFPSNSILNLTYEDPESHDKKVCDAWCPLPSSNDQEYMDFEFVNNVGINSFQLDIMDYYGDQAGLAGIEIFQNDLVTFANDDLNKPMDCQDMGDSGSSSAKGDGWSQKEVQNTVYQTNEISDGGQLSDYSVVFEPNITVKANYSVQLYTPGCIGDGTCATRRGVNATVVFDDDEDPVTTTLFQSNDYDKYDTIYEGPVSSMKDGFRPRVILQPMADQQTPMTFVAEKVQFVYKAALNDTNDEDDDSDDDDDDDSDSKTSSKIVRINGLFEFSANNFSKIASKDKKDHYIPVGNSTVNKLGASLNSGAEVKSVVAIGDDELLIGGEFEGEFGSNVALLKSGSDSLDSLPGKGLDGGVSKMIGLNDKAEKIFLIGNFTGVNDTDSEDVKGLNHVVAYDSKKKKWQALGHGVDGDNVDSVALLTIDGKEAVGFTGDFSNVLDSDDEKLSVRNGFGIYMTDDDEWIQESSSNSSFISGRLSASMDYDDTQFYFGSLRMLDAHSPSGAFMDSDFKLTPMPFELTNDESSSTNSSDIQKIAHLGQSKRDESQQQPLVSTDGNTINAGAFANKSTTVLGGHFKARGSDGKTYENLLIVNDNSTIGLPANTIESDSIIYTVLVEDDMLYVGGKLSGKAKGGELNGLFFYDLKKAKMSSVQPPGISGGDEVVTSIKKHPDEKQLVVMGSFDQVGSLECSTLCVYDLDKSRWDSPDSGLSGLISSSTFIASNTIFLAGDLKLNDSSAYFAQYDFDSTSFEVPKDLNKGLPGPVNSFALNGKGFESVYASGTDKDSGESYLQYWNDKKWTKIDDQFERGTNITDLKLMKMNKDHKSHDNMPKDEILLVSGSLVLKDFGNASTAIYDGQDWQPLFLTSDGDTSGSINALFSEQEQDFGTLMDEQHMARGFVVLISLAIAVGLVLLLVLLGLLVSYLRKRKQGYRPAPSRVSETDMTETVPPANLLEEMGHVGEASHVKHQ</sequence>
<dbReference type="PANTHER" id="PTHR31778:SF2">
    <property type="entry name" value="BUD SITE SELECTION PROTEIN RAX2"/>
    <property type="match status" value="1"/>
</dbReference>
<dbReference type="AlphaFoldDB" id="A0A642ULH7"/>
<dbReference type="InterPro" id="IPR024982">
    <property type="entry name" value="Rax2-like_C"/>
</dbReference>
<gene>
    <name evidence="7" type="ORF">TRICI_006237</name>
</gene>
<keyword evidence="2" id="KW-1133">Transmembrane helix</keyword>
<keyword evidence="2" id="KW-0812">Transmembrane</keyword>
<protein>
    <submittedName>
        <fullName evidence="7">Uncharacterized protein</fullName>
    </submittedName>
</protein>
<evidence type="ECO:0000256" key="3">
    <source>
        <dbReference type="SAM" id="SignalP"/>
    </source>
</evidence>
<dbReference type="Gene3D" id="2.120.10.80">
    <property type="entry name" value="Kelch-type beta propeller"/>
    <property type="match status" value="1"/>
</dbReference>
<dbReference type="Pfam" id="PF20842">
    <property type="entry name" value="Rax2_2"/>
    <property type="match status" value="1"/>
</dbReference>
<dbReference type="PANTHER" id="PTHR31778">
    <property type="entry name" value="BUD SITE SELECTION PROTEIN RAX2"/>
    <property type="match status" value="1"/>
</dbReference>
<dbReference type="GO" id="GO:0005935">
    <property type="term" value="C:cellular bud neck"/>
    <property type="evidence" value="ECO:0007669"/>
    <property type="project" value="TreeGrafter"/>
</dbReference>
<dbReference type="Pfam" id="PF12768">
    <property type="entry name" value="Rax2"/>
    <property type="match status" value="2"/>
</dbReference>
<dbReference type="EMBL" id="SWFS01000506">
    <property type="protein sequence ID" value="KAA8900233.1"/>
    <property type="molecule type" value="Genomic_DNA"/>
</dbReference>
<feature type="domain" description="Rax2-like C-terminal" evidence="4">
    <location>
        <begin position="948"/>
        <end position="1195"/>
    </location>
</feature>
<feature type="domain" description="Rax2-like second" evidence="5">
    <location>
        <begin position="234"/>
        <end position="375"/>
    </location>
</feature>
<evidence type="ECO:0000256" key="1">
    <source>
        <dbReference type="SAM" id="MobiDB-lite"/>
    </source>
</evidence>
<feature type="chain" id="PRO_5025007377" evidence="3">
    <location>
        <begin position="20"/>
        <end position="1278"/>
    </location>
</feature>
<dbReference type="InterPro" id="IPR048265">
    <property type="entry name" value="Rax2-like_third"/>
</dbReference>
<feature type="signal peptide" evidence="3">
    <location>
        <begin position="1"/>
        <end position="19"/>
    </location>
</feature>
<evidence type="ECO:0000259" key="4">
    <source>
        <dbReference type="Pfam" id="PF12768"/>
    </source>
</evidence>
<dbReference type="VEuPathDB" id="FungiDB:TRICI_006237"/>
<keyword evidence="2" id="KW-0472">Membrane</keyword>
<dbReference type="GO" id="GO:0005621">
    <property type="term" value="C:cellular bud scar"/>
    <property type="evidence" value="ECO:0007669"/>
    <property type="project" value="TreeGrafter"/>
</dbReference>
<feature type="domain" description="Rax2-like third" evidence="6">
    <location>
        <begin position="387"/>
        <end position="541"/>
    </location>
</feature>
<evidence type="ECO:0000259" key="6">
    <source>
        <dbReference type="Pfam" id="PF20843"/>
    </source>
</evidence>
<name>A0A642ULH7_9ASCO</name>
<reference evidence="7" key="1">
    <citation type="journal article" date="2019" name="G3 (Bethesda)">
        <title>Genome Assemblies of Two Rare Opportunistic Yeast Pathogens: Diutina rugosa (syn. Candida rugosa) and Trichomonascus ciferrii (syn. Candida ciferrii).</title>
        <authorList>
            <person name="Mixao V."/>
            <person name="Saus E."/>
            <person name="Hansen A.P."/>
            <person name="Lass-Florl C."/>
            <person name="Gabaldon T."/>
        </authorList>
    </citation>
    <scope>NUCLEOTIDE SEQUENCE</scope>
    <source>
        <strain evidence="7">CBS 4856</strain>
    </source>
</reference>
<dbReference type="InterPro" id="IPR015915">
    <property type="entry name" value="Kelch-typ_b-propeller"/>
</dbReference>
<dbReference type="InterPro" id="IPR048266">
    <property type="entry name" value="Rax2-like_second"/>
</dbReference>
<dbReference type="GO" id="GO:1902929">
    <property type="term" value="C:plasma membrane of growing cell tip"/>
    <property type="evidence" value="ECO:0007669"/>
    <property type="project" value="TreeGrafter"/>
</dbReference>
<organism evidence="7 8">
    <name type="scientific">Trichomonascus ciferrii</name>
    <dbReference type="NCBI Taxonomy" id="44093"/>
    <lineage>
        <taxon>Eukaryota</taxon>
        <taxon>Fungi</taxon>
        <taxon>Dikarya</taxon>
        <taxon>Ascomycota</taxon>
        <taxon>Saccharomycotina</taxon>
        <taxon>Dipodascomycetes</taxon>
        <taxon>Dipodascales</taxon>
        <taxon>Trichomonascaceae</taxon>
        <taxon>Trichomonascus</taxon>
        <taxon>Trichomonascus ciferrii complex</taxon>
    </lineage>
</organism>
<evidence type="ECO:0000313" key="7">
    <source>
        <dbReference type="EMBL" id="KAA8900233.1"/>
    </source>
</evidence>